<dbReference type="EMBL" id="ML143388">
    <property type="protein sequence ID" value="TBU34719.1"/>
    <property type="molecule type" value="Genomic_DNA"/>
</dbReference>
<dbReference type="OrthoDB" id="28868at2759"/>
<dbReference type="InterPro" id="IPR032698">
    <property type="entry name" value="SirB1_N"/>
</dbReference>
<reference evidence="2" key="1">
    <citation type="submission" date="2019-01" db="EMBL/GenBank/DDBJ databases">
        <title>Draft genome sequences of three monokaryotic isolates of the white-rot basidiomycete fungus Dichomitus squalens.</title>
        <authorList>
            <consortium name="DOE Joint Genome Institute"/>
            <person name="Lopez S.C."/>
            <person name="Andreopoulos B."/>
            <person name="Pangilinan J."/>
            <person name="Lipzen A."/>
            <person name="Riley R."/>
            <person name="Ahrendt S."/>
            <person name="Ng V."/>
            <person name="Barry K."/>
            <person name="Daum C."/>
            <person name="Grigoriev I.V."/>
            <person name="Hilden K.S."/>
            <person name="Makela M.R."/>
            <person name="de Vries R.P."/>
        </authorList>
    </citation>
    <scope>NUCLEOTIDE SEQUENCE [LARGE SCALE GENOMIC DNA]</scope>
    <source>
        <strain evidence="2">OM18370.1</strain>
    </source>
</reference>
<gene>
    <name evidence="2" type="ORF">BD311DRAFT_649944</name>
</gene>
<dbReference type="AlphaFoldDB" id="A0A4Q9N2I6"/>
<proteinExistence type="predicted"/>
<sequence>MVFPLPVELYTHCLLQLPPQEPSSLKTVVSFLSANSVTRAAALDRSIWARLYLARYTHNIPEHEDERRARLGGDWQMMFIERVRLDRAALQLVDYIRTHPDDRDAASHRLALEFSWDVWDALELETKVPIPYVFREPGDAESESQEAVPHALPRRFWAKAALGAIGRNHAVNAWARILKKDEDCTFEDVLTGLSAFADISPCVIFKQLDQLASRCRERLTQAEFVLQPTDSAYDLAKVAVFVRNFIQEEGFALANDPTIFYNPFNQFPHYFLTVGRATTLPISVNYVYSAICRRLQIKAIPTNTPRRVLCHIESPTPQQGDMLIDPCSTTPPIIFSSRDISVMLSEAGFHSSFPADAVMPAGLASMVNRAVHNAFATMRTDACHVDPLSGYGMDRVRYAASAAFATINAPGVQIIPMVTEDCPLDHQAVVMDALLPVVPEDRRELCLSELAEYTARHTKYKIQSPRRRLASPLQDLDWFIGLALAHPDHGEACVIGWRINEGRAEFQVLTKDGIGDVTVHPDISGRCWTPAPLTLERLRRLRREVYMFGRFFEDAHIPREDGVGGRLIPVLELQTQYPDDLKVGARWSEQQLETQRTDS</sequence>
<organism evidence="2">
    <name type="scientific">Dichomitus squalens</name>
    <dbReference type="NCBI Taxonomy" id="114155"/>
    <lineage>
        <taxon>Eukaryota</taxon>
        <taxon>Fungi</taxon>
        <taxon>Dikarya</taxon>
        <taxon>Basidiomycota</taxon>
        <taxon>Agaricomycotina</taxon>
        <taxon>Agaricomycetes</taxon>
        <taxon>Polyporales</taxon>
        <taxon>Polyporaceae</taxon>
        <taxon>Dichomitus</taxon>
    </lineage>
</organism>
<evidence type="ECO:0000259" key="1">
    <source>
        <dbReference type="Pfam" id="PF13369"/>
    </source>
</evidence>
<accession>A0A4Q9N2I6</accession>
<dbReference type="Pfam" id="PF13369">
    <property type="entry name" value="Transglut_core2"/>
    <property type="match status" value="1"/>
</dbReference>
<protein>
    <submittedName>
        <fullName evidence="2">Transglutaminase-like superfamily-domain-containing protein</fullName>
    </submittedName>
</protein>
<evidence type="ECO:0000313" key="2">
    <source>
        <dbReference type="EMBL" id="TBU34719.1"/>
    </source>
</evidence>
<dbReference type="Proteomes" id="UP000292957">
    <property type="component" value="Unassembled WGS sequence"/>
</dbReference>
<feature type="domain" description="Protein SirB1 N-terminal" evidence="1">
    <location>
        <begin position="206"/>
        <end position="361"/>
    </location>
</feature>
<name>A0A4Q9N2I6_9APHY</name>